<dbReference type="EMBL" id="BAAALT010000273">
    <property type="protein sequence ID" value="GAA1832253.1"/>
    <property type="molecule type" value="Genomic_DNA"/>
</dbReference>
<evidence type="ECO:0000313" key="1">
    <source>
        <dbReference type="EMBL" id="GAA1832253.1"/>
    </source>
</evidence>
<comment type="caution">
    <text evidence="1">The sequence shown here is derived from an EMBL/GenBank/DDBJ whole genome shotgun (WGS) entry which is preliminary data.</text>
</comment>
<evidence type="ECO:0000313" key="2">
    <source>
        <dbReference type="Proteomes" id="UP001500218"/>
    </source>
</evidence>
<reference evidence="1 2" key="1">
    <citation type="journal article" date="2019" name="Int. J. Syst. Evol. Microbiol.">
        <title>The Global Catalogue of Microorganisms (GCM) 10K type strain sequencing project: providing services to taxonomists for standard genome sequencing and annotation.</title>
        <authorList>
            <consortium name="The Broad Institute Genomics Platform"/>
            <consortium name="The Broad Institute Genome Sequencing Center for Infectious Disease"/>
            <person name="Wu L."/>
            <person name="Ma J."/>
        </authorList>
    </citation>
    <scope>NUCLEOTIDE SEQUENCE [LARGE SCALE GENOMIC DNA]</scope>
    <source>
        <strain evidence="1 2">JCM 13250</strain>
    </source>
</reference>
<dbReference type="Proteomes" id="UP001500218">
    <property type="component" value="Unassembled WGS sequence"/>
</dbReference>
<proteinExistence type="predicted"/>
<sequence>MLEAQSRALINGDEAGWLDPVDPSNPELVAHYRALFARLRALQVGGWWQSTMDGKVTAATINYTHRVRVALYYSLREPLPRDVTSVMRHHRADMELWFVAPAGKLLISQLNPSDVDRRRPTPWEATDLTAVVGKRVLLAAGPALKDRLASALPIAEKAATIADRFAKWEPAPASYTVYLATAKEFKTWYGGHPKDTTSAYAMPVSDFAFDIVVDTSQVKTADLAETLRHEMGHVVTLRGAKYDTDVLGGKEWLTEGMAEYVAITGVGGRASDRIGSVRAHIRGGEWTGRVDGIPPYGDEATDAYYGISFLTFKYLADTYGQKKMYEFFNQARRQAKSVDQASRTVFGKPWESVQRACATYVRRVAS</sequence>
<evidence type="ECO:0008006" key="3">
    <source>
        <dbReference type="Google" id="ProtNLM"/>
    </source>
</evidence>
<accession>A0ABN2MMQ1</accession>
<name>A0ABN2MMQ1_9ACTN</name>
<gene>
    <name evidence="1" type="ORF">GCM10009682_58420</name>
</gene>
<keyword evidence="2" id="KW-1185">Reference proteome</keyword>
<protein>
    <recommendedName>
        <fullName evidence="3">Peptidase MA-like domain-containing protein</fullName>
    </recommendedName>
</protein>
<organism evidence="1 2">
    <name type="scientific">Luedemannella flava</name>
    <dbReference type="NCBI Taxonomy" id="349316"/>
    <lineage>
        <taxon>Bacteria</taxon>
        <taxon>Bacillati</taxon>
        <taxon>Actinomycetota</taxon>
        <taxon>Actinomycetes</taxon>
        <taxon>Micromonosporales</taxon>
        <taxon>Micromonosporaceae</taxon>
        <taxon>Luedemannella</taxon>
    </lineage>
</organism>